<evidence type="ECO:0000313" key="3">
    <source>
        <dbReference type="Proteomes" id="UP000028703"/>
    </source>
</evidence>
<keyword evidence="3" id="KW-1185">Reference proteome</keyword>
<dbReference type="EMBL" id="JPRO01000027">
    <property type="protein sequence ID" value="KFE97249.1"/>
    <property type="molecule type" value="Genomic_DNA"/>
</dbReference>
<proteinExistence type="predicted"/>
<feature type="domain" description="Endonuclease GajA/Old nuclease/RecF-like AAA" evidence="1">
    <location>
        <begin position="1"/>
        <end position="113"/>
    </location>
</feature>
<protein>
    <recommendedName>
        <fullName evidence="1">Endonuclease GajA/Old nuclease/RecF-like AAA domain-containing protein</fullName>
    </recommendedName>
</protein>
<evidence type="ECO:0000313" key="2">
    <source>
        <dbReference type="EMBL" id="KFE97249.1"/>
    </source>
</evidence>
<dbReference type="PANTHER" id="PTHR32182:SF22">
    <property type="entry name" value="ATP-DEPENDENT ENDONUCLEASE, OLD FAMILY-RELATED"/>
    <property type="match status" value="1"/>
</dbReference>
<comment type="caution">
    <text evidence="2">The sequence shown here is derived from an EMBL/GenBank/DDBJ whole genome shotgun (WGS) entry which is preliminary data.</text>
</comment>
<dbReference type="RefSeq" id="WP_034707740.1">
    <property type="nucleotide sequence ID" value="NZ_JPRO01000027.1"/>
</dbReference>
<dbReference type="PANTHER" id="PTHR32182">
    <property type="entry name" value="DNA REPLICATION AND REPAIR PROTEIN RECF"/>
    <property type="match status" value="1"/>
</dbReference>
<organism evidence="2 3">
    <name type="scientific">Chryseobacterium luteum</name>
    <dbReference type="NCBI Taxonomy" id="421531"/>
    <lineage>
        <taxon>Bacteria</taxon>
        <taxon>Pseudomonadati</taxon>
        <taxon>Bacteroidota</taxon>
        <taxon>Flavobacteriia</taxon>
        <taxon>Flavobacteriales</taxon>
        <taxon>Weeksellaceae</taxon>
        <taxon>Chryseobacterium group</taxon>
        <taxon>Chryseobacterium</taxon>
    </lineage>
</organism>
<dbReference type="InterPro" id="IPR041685">
    <property type="entry name" value="AAA_GajA/Old/RecF-like"/>
</dbReference>
<accession>A0A085YYI6</accession>
<dbReference type="Pfam" id="PF13175">
    <property type="entry name" value="AAA_15"/>
    <property type="match status" value="1"/>
</dbReference>
<dbReference type="eggNOG" id="COG1196">
    <property type="taxonomic scope" value="Bacteria"/>
</dbReference>
<dbReference type="Proteomes" id="UP000028703">
    <property type="component" value="Unassembled WGS sequence"/>
</dbReference>
<dbReference type="SUPFAM" id="SSF52540">
    <property type="entry name" value="P-loop containing nucleoside triphosphate hydrolases"/>
    <property type="match status" value="1"/>
</dbReference>
<dbReference type="GO" id="GO:0006302">
    <property type="term" value="P:double-strand break repair"/>
    <property type="evidence" value="ECO:0007669"/>
    <property type="project" value="TreeGrafter"/>
</dbReference>
<dbReference type="Gene3D" id="3.40.50.300">
    <property type="entry name" value="P-loop containing nucleotide triphosphate hydrolases"/>
    <property type="match status" value="1"/>
</dbReference>
<dbReference type="InterPro" id="IPR027417">
    <property type="entry name" value="P-loop_NTPase"/>
</dbReference>
<dbReference type="STRING" id="421531.IX38_21080"/>
<gene>
    <name evidence="2" type="ORF">IX38_21080</name>
</gene>
<dbReference type="AlphaFoldDB" id="A0A085YYI6"/>
<name>A0A085YYI6_9FLAO</name>
<dbReference type="OrthoDB" id="9792800at2"/>
<reference evidence="2 3" key="1">
    <citation type="submission" date="2014-07" db="EMBL/GenBank/DDBJ databases">
        <title>Genome of Chryseobacterium luteum DSM 18605.</title>
        <authorList>
            <person name="Stropko S.J."/>
            <person name="Pipes S.E."/>
            <person name="Newman J.D."/>
        </authorList>
    </citation>
    <scope>NUCLEOTIDE SEQUENCE [LARGE SCALE GENOMIC DNA]</scope>
    <source>
        <strain evidence="2 3">DSM 18605</strain>
    </source>
</reference>
<dbReference type="GO" id="GO:0000731">
    <property type="term" value="P:DNA synthesis involved in DNA repair"/>
    <property type="evidence" value="ECO:0007669"/>
    <property type="project" value="TreeGrafter"/>
</dbReference>
<sequence length="151" mass="17292">MYISSLKLWNFRKYGSPVFDLNSPHLTIPFNKGMNILIGENDSGKSAIIDAIKLVLKTHAYEWIKVEESDFYSNGNQISPILRIEIEFSGITNKYIGFLFYLILSKKDNSGRRSSTLPLSPQRKKAKSFQNGLNALKPSILKRLLGFKFWD</sequence>
<evidence type="ECO:0000259" key="1">
    <source>
        <dbReference type="Pfam" id="PF13175"/>
    </source>
</evidence>